<dbReference type="FunFam" id="1.10.1200.10:FF:000005">
    <property type="entry name" value="Nonribosomal peptide synthetase 1"/>
    <property type="match status" value="1"/>
</dbReference>
<accession>A0A5A5RAS0</accession>
<dbReference type="FunFam" id="3.30.300.30:FF:000010">
    <property type="entry name" value="Enterobactin synthetase component F"/>
    <property type="match status" value="1"/>
</dbReference>
<dbReference type="Gene3D" id="3.30.559.30">
    <property type="entry name" value="Nonribosomal peptide synthetase, condensation domain"/>
    <property type="match status" value="2"/>
</dbReference>
<dbReference type="NCBIfam" id="TIGR01733">
    <property type="entry name" value="AA-adenyl-dom"/>
    <property type="match status" value="1"/>
</dbReference>
<dbReference type="CDD" id="cd19543">
    <property type="entry name" value="DCL_NRPS"/>
    <property type="match status" value="1"/>
</dbReference>
<dbReference type="PROSITE" id="PS00012">
    <property type="entry name" value="PHOSPHOPANTETHEINE"/>
    <property type="match status" value="1"/>
</dbReference>
<dbReference type="EMBL" id="BHVP01000005">
    <property type="protein sequence ID" value="GCA73644.1"/>
    <property type="molecule type" value="Genomic_DNA"/>
</dbReference>
<dbReference type="FunFam" id="3.40.50.12780:FF:000012">
    <property type="entry name" value="Non-ribosomal peptide synthetase"/>
    <property type="match status" value="1"/>
</dbReference>
<dbReference type="Gene3D" id="2.30.38.10">
    <property type="entry name" value="Luciferase, Domain 3"/>
    <property type="match status" value="1"/>
</dbReference>
<dbReference type="PANTHER" id="PTHR45527">
    <property type="entry name" value="NONRIBOSOMAL PEPTIDE SYNTHETASE"/>
    <property type="match status" value="1"/>
</dbReference>
<dbReference type="GO" id="GO:0005737">
    <property type="term" value="C:cytoplasm"/>
    <property type="evidence" value="ECO:0007669"/>
    <property type="project" value="TreeGrafter"/>
</dbReference>
<dbReference type="PROSITE" id="PS50075">
    <property type="entry name" value="CARRIER"/>
    <property type="match status" value="2"/>
</dbReference>
<evidence type="ECO:0000259" key="5">
    <source>
        <dbReference type="PROSITE" id="PS50075"/>
    </source>
</evidence>
<dbReference type="Proteomes" id="UP000324917">
    <property type="component" value="Unassembled WGS sequence"/>
</dbReference>
<sequence length="2134" mass="243412">MADTKNQPAKNVESIYPLSPMQEGMLFHSLYTPDSGIYCSQTLITLEGEINLTVFRQAWEKVVERHSVLRTLFLWEKREKPLQIVRKKVDLPWDYQDWRNLYPTEQQQRLDLLLETERQQGFELKVAPLMRCLMIQLSDQTYKFLCNHHHIILDGWSMPIIYQEVLGFYEAGIQGKSYHLPLPRPYQDYIVWLQQQNPSIAESFWQRTLEGFMTPTPLKVDRLQLMKSEGKPTYKEYNCHLSASHSKDLQSLAQKHNLTLSTLVQAAWAILLSRYSGESEVLFGVTVSGRPHDLSGVEHRVGLFINTLPLRVSIRESDLLLSWLQELQQKQAEIQDYAYVSLAEIQRLSDIPPGVPLFESLVVFENYPREALSRDSRQSLRVKDVENFEETNYPLTVVAIPRQELLIQLVYDTSRFTQDTIERMAGHLQTILTGIVTDTRQRVTQLPILTTQEQHQLLVEWNNTEADYPLDKSLHQLFEEQAAQNPQGIAVIFEGQKLTYQQLNNRGNQLAHCLRDKGVSPESLVGIFMERSLEMVIGLLGILKAGGAYVPLEPDYPTERLGDILSDSGVSLVLTQESLGDFLPQTGPELLCLDRDWEKIATYSPENPFNLTTPENLAYVIYTSGSTGKPKGVMNIHRGICNTIKYTIGHYNITSEDRILQIISLSFDGSVWEIFSSLISGASLVVAKPDGYKDIDYLIDLIVQEQVTYLTCVPSILRVFLQHPKSKYCHYLKRVIVGGEALSYELNQRFFQQLNCELYNAYGPTEVAVETTIWCCQPNSQISIGTPIANAQIYILDSYLQPVPIGVAGELHIGGMGLARGYLNRPQLTAEKFIPHPFDPPLTPPNGGGKLYKTGDLARYLPEGNIEYLGRIDNQVKLRGLRIELGEIQTVLETHPNVEQTVVIMREDTLYNQRLVAYVIRKNSLLTPQDLRRFLQQQLPAYMVPSAFVMLSDFPLNNNGKIDRKKLPIPDETSIIESAYIAPRNEKESLLAQIWQDVLQVSKIGVSDNFFELGGHSLKAISLVSKIQEKLGQSLPIKQVFAHPTIAEQAALLSTVTPLTVATIPLVSAQETYETSHAQRRFYVLQQMDLNNVAYHIVSTLKIAGDFSPDVFEKAIQLLISRHESLRTSFILINGEPQQKILQNRPFDWEFKDWTNKPDEEILETIAKERKPFDLEKSPLVRSKIYKLSPNEYILELEIHHIICDGWSMSLLAKECLQYYSDLAKGLQPSIEPLPIQYKDYAGWQNNLLRSENNPKNLDYWRQKLDNGQLTRVHLPTDFKRPQIKTFKGSHLSWTFDRETISKLRKICQENEITLFMALVAAVKILLYRYSGQHDITIGTEIATRSHPQLQSLIGLFLNTLVIRDQIEPEKGYKNLLAKVRQTVTEALEHSDYPFDILVEKLAVSREINRTPLFDILVLLQNFDQPVGLENIQIKSLDSLTPTSKFDLSFVFSEDQEKLRLELIYNTDLFQEERMKKCLIHFDKLLNEMLSNPAQPVKDISLLSAAETAFIANFINPIPRLETRTIIHDFIDQVAAKPEKTSIIYPGGKFSYQELHELTNFWAYALKELGVEKDKVCGVLLEGDYRQLIAMLAVFKAGGIYLPLRLDEPEERRQRMMIKTSPEIILVAAENLEGIKPQLSALEKPPHILVVKAHKIQQYHQWNGMDYQEFPCQLSKLQPLLAMPDADDSNYIMFTSGSTGEPKAILGSHGSLRHFIDWEKREFGINESWRCLQIAQINFDAYLRETCVTLCSGGTLYIPESTEREDLELLLLRIGEWKINLLHTVPSVMRLFLKMGRGLVNAHNLLKNLRIFVLGGEPLFVKELAEWHQIFGSQTEFVNIYGASETTFVKHFYRIPNPNNIPYERVPGGQTLPDAAYAVVDGNLARAIGEVGEVFVKSPYLTKGYYQDESLTHSVFVPNPLNGGRDIVYRTGDLGRLLPDLTLEVIGRSDNQIKLNGVRIELGEIEDVLSAIEGVEKALVMANKKEELVTVIAYYQAEDTVHQEYIRGKLKQLLPIYMQPSFLMRLEAFPLLPNGKIHRLALPKPEENITNSTNQVPDFNPQEALLASLWGELLEAEVSNSNQSFFELGGNSLKAMRLVSQIRNQFGVSLRLREIFTHNTLKEQAVLIQSRQKR</sequence>
<reference evidence="6 7" key="1">
    <citation type="submission" date="2018-09" db="EMBL/GenBank/DDBJ databases">
        <title>Evolutionary history of phycoerythrin pigmentation in the water bloom-forming cyanobacterium Microcystis aeruginosa.</title>
        <authorList>
            <person name="Tanabe Y."/>
            <person name="Tanabe Y."/>
            <person name="Yamaguchi H."/>
        </authorList>
    </citation>
    <scope>NUCLEOTIDE SEQUENCE [LARGE SCALE GENOMIC DNA]</scope>
    <source>
        <strain evidence="6 7">NIES-2520</strain>
    </source>
</reference>
<dbReference type="SMART" id="SM00823">
    <property type="entry name" value="PKS_PP"/>
    <property type="match status" value="2"/>
</dbReference>
<feature type="domain" description="Carrier" evidence="5">
    <location>
        <begin position="2057"/>
        <end position="2132"/>
    </location>
</feature>
<dbReference type="InterPro" id="IPR006162">
    <property type="entry name" value="Ppantetheine_attach_site"/>
</dbReference>
<dbReference type="Gene3D" id="3.30.300.30">
    <property type="match status" value="2"/>
</dbReference>
<dbReference type="PANTHER" id="PTHR45527:SF1">
    <property type="entry name" value="FATTY ACID SYNTHASE"/>
    <property type="match status" value="1"/>
</dbReference>
<evidence type="ECO:0000256" key="3">
    <source>
        <dbReference type="ARBA" id="ARBA00022450"/>
    </source>
</evidence>
<evidence type="ECO:0000313" key="6">
    <source>
        <dbReference type="EMBL" id="GCA73644.1"/>
    </source>
</evidence>
<dbReference type="Gene3D" id="3.40.50.980">
    <property type="match status" value="2"/>
</dbReference>
<dbReference type="InterPro" id="IPR025110">
    <property type="entry name" value="AMP-bd_C"/>
</dbReference>
<dbReference type="SUPFAM" id="SSF52777">
    <property type="entry name" value="CoA-dependent acyltransferases"/>
    <property type="match status" value="4"/>
</dbReference>
<dbReference type="NCBIfam" id="NF003417">
    <property type="entry name" value="PRK04813.1"/>
    <property type="match status" value="2"/>
</dbReference>
<dbReference type="Gene3D" id="3.30.559.10">
    <property type="entry name" value="Chloramphenicol acetyltransferase-like domain"/>
    <property type="match status" value="2"/>
</dbReference>
<dbReference type="CDD" id="cd05930">
    <property type="entry name" value="A_NRPS"/>
    <property type="match status" value="2"/>
</dbReference>
<name>A0A5A5RAS0_MICAE</name>
<comment type="caution">
    <text evidence="6">The sequence shown here is derived from an EMBL/GenBank/DDBJ whole genome shotgun (WGS) entry which is preliminary data.</text>
</comment>
<evidence type="ECO:0000256" key="2">
    <source>
        <dbReference type="ARBA" id="ARBA00006432"/>
    </source>
</evidence>
<dbReference type="PROSITE" id="PS00455">
    <property type="entry name" value="AMP_BINDING"/>
    <property type="match status" value="2"/>
</dbReference>
<dbReference type="CDD" id="cd19531">
    <property type="entry name" value="LCL_NRPS-like"/>
    <property type="match status" value="1"/>
</dbReference>
<dbReference type="InterPro" id="IPR010071">
    <property type="entry name" value="AA_adenyl_dom"/>
</dbReference>
<dbReference type="GO" id="GO:0044550">
    <property type="term" value="P:secondary metabolite biosynthetic process"/>
    <property type="evidence" value="ECO:0007669"/>
    <property type="project" value="UniProtKB-ARBA"/>
</dbReference>
<dbReference type="Pfam" id="PF13193">
    <property type="entry name" value="AMP-binding_C"/>
    <property type="match status" value="1"/>
</dbReference>
<gene>
    <name evidence="6" type="primary">lgrD_1</name>
    <name evidence="6" type="ORF">MiTe_00462</name>
</gene>
<dbReference type="InterPro" id="IPR001242">
    <property type="entry name" value="Condensation_dom"/>
</dbReference>
<dbReference type="SUPFAM" id="SSF56801">
    <property type="entry name" value="Acetyl-CoA synthetase-like"/>
    <property type="match status" value="2"/>
</dbReference>
<evidence type="ECO:0000256" key="1">
    <source>
        <dbReference type="ARBA" id="ARBA00001957"/>
    </source>
</evidence>
<evidence type="ECO:0000256" key="4">
    <source>
        <dbReference type="ARBA" id="ARBA00022553"/>
    </source>
</evidence>
<dbReference type="FunFam" id="2.30.38.10:FF:000001">
    <property type="entry name" value="Non-ribosomal peptide synthetase PvdI"/>
    <property type="match status" value="1"/>
</dbReference>
<organism evidence="6 7">
    <name type="scientific">Microcystis aeruginosa NIES-2520</name>
    <dbReference type="NCBI Taxonomy" id="2303982"/>
    <lineage>
        <taxon>Bacteria</taxon>
        <taxon>Bacillati</taxon>
        <taxon>Cyanobacteriota</taxon>
        <taxon>Cyanophyceae</taxon>
        <taxon>Oscillatoriophycideae</taxon>
        <taxon>Chroococcales</taxon>
        <taxon>Microcystaceae</taxon>
        <taxon>Microcystis</taxon>
    </lineage>
</organism>
<dbReference type="RefSeq" id="WP_149985538.1">
    <property type="nucleotide sequence ID" value="NZ_BHVP01000005.1"/>
</dbReference>
<dbReference type="Pfam" id="PF00550">
    <property type="entry name" value="PP-binding"/>
    <property type="match status" value="2"/>
</dbReference>
<comment type="similarity">
    <text evidence="2">Belongs to the ATP-dependent AMP-binding enzyme family.</text>
</comment>
<dbReference type="FunFam" id="3.40.50.980:FF:000001">
    <property type="entry name" value="Non-ribosomal peptide synthetase"/>
    <property type="match status" value="1"/>
</dbReference>
<protein>
    <submittedName>
        <fullName evidence="6">Linear gramicidin synthase subunit D</fullName>
    </submittedName>
</protein>
<dbReference type="Gene3D" id="1.10.1200.10">
    <property type="entry name" value="ACP-like"/>
    <property type="match status" value="2"/>
</dbReference>
<dbReference type="GO" id="GO:0008610">
    <property type="term" value="P:lipid biosynthetic process"/>
    <property type="evidence" value="ECO:0007669"/>
    <property type="project" value="UniProtKB-ARBA"/>
</dbReference>
<dbReference type="InterPro" id="IPR036736">
    <property type="entry name" value="ACP-like_sf"/>
</dbReference>
<dbReference type="InterPro" id="IPR020806">
    <property type="entry name" value="PKS_PP-bd"/>
</dbReference>
<dbReference type="GO" id="GO:0031177">
    <property type="term" value="F:phosphopantetheine binding"/>
    <property type="evidence" value="ECO:0007669"/>
    <property type="project" value="InterPro"/>
</dbReference>
<dbReference type="InterPro" id="IPR009081">
    <property type="entry name" value="PP-bd_ACP"/>
</dbReference>
<dbReference type="InterPro" id="IPR000873">
    <property type="entry name" value="AMP-dep_synth/lig_dom"/>
</dbReference>
<dbReference type="InterPro" id="IPR045851">
    <property type="entry name" value="AMP-bd_C_sf"/>
</dbReference>
<dbReference type="GO" id="GO:0003824">
    <property type="term" value="F:catalytic activity"/>
    <property type="evidence" value="ECO:0007669"/>
    <property type="project" value="InterPro"/>
</dbReference>
<dbReference type="InterPro" id="IPR023213">
    <property type="entry name" value="CAT-like_dom_sf"/>
</dbReference>
<comment type="cofactor">
    <cofactor evidence="1">
        <name>pantetheine 4'-phosphate</name>
        <dbReference type="ChEBI" id="CHEBI:47942"/>
    </cofactor>
</comment>
<keyword evidence="3" id="KW-0596">Phosphopantetheine</keyword>
<dbReference type="Gene3D" id="3.40.50.12780">
    <property type="entry name" value="N-terminal domain of ligase-like"/>
    <property type="match status" value="1"/>
</dbReference>
<dbReference type="InterPro" id="IPR020845">
    <property type="entry name" value="AMP-binding_CS"/>
</dbReference>
<dbReference type="GO" id="GO:0043041">
    <property type="term" value="P:amino acid activation for nonribosomal peptide biosynthetic process"/>
    <property type="evidence" value="ECO:0007669"/>
    <property type="project" value="TreeGrafter"/>
</dbReference>
<evidence type="ECO:0000313" key="7">
    <source>
        <dbReference type="Proteomes" id="UP000324917"/>
    </source>
</evidence>
<dbReference type="Pfam" id="PF00668">
    <property type="entry name" value="Condensation"/>
    <property type="match status" value="2"/>
</dbReference>
<dbReference type="SUPFAM" id="SSF47336">
    <property type="entry name" value="ACP-like"/>
    <property type="match status" value="2"/>
</dbReference>
<dbReference type="Pfam" id="PF00501">
    <property type="entry name" value="AMP-binding"/>
    <property type="match status" value="2"/>
</dbReference>
<proteinExistence type="inferred from homology"/>
<dbReference type="InterPro" id="IPR042099">
    <property type="entry name" value="ANL_N_sf"/>
</dbReference>
<keyword evidence="4" id="KW-0597">Phosphoprotein</keyword>
<feature type="domain" description="Carrier" evidence="5">
    <location>
        <begin position="982"/>
        <end position="1057"/>
    </location>
</feature>